<dbReference type="Proteomes" id="UP000192393">
    <property type="component" value="Unassembled WGS sequence"/>
</dbReference>
<dbReference type="InterPro" id="IPR001544">
    <property type="entry name" value="Aminotrans_IV"/>
</dbReference>
<dbReference type="AlphaFoldDB" id="A0A1W2BBN1"/>
<dbReference type="GO" id="GO:0016829">
    <property type="term" value="F:lyase activity"/>
    <property type="evidence" value="ECO:0007669"/>
    <property type="project" value="UniProtKB-KW"/>
</dbReference>
<dbReference type="STRING" id="1434700.SAMN06296427_10644"/>
<dbReference type="InterPro" id="IPR043131">
    <property type="entry name" value="BCAT-like_N"/>
</dbReference>
<dbReference type="Pfam" id="PF01063">
    <property type="entry name" value="Aminotran_4"/>
    <property type="match status" value="1"/>
</dbReference>
<accession>A0A1W2BBN1</accession>
<keyword evidence="1" id="KW-0456">Lyase</keyword>
<evidence type="ECO:0000313" key="2">
    <source>
        <dbReference type="Proteomes" id="UP000192393"/>
    </source>
</evidence>
<gene>
    <name evidence="1" type="ORF">SAMN06296427_10644</name>
</gene>
<dbReference type="SUPFAM" id="SSF56752">
    <property type="entry name" value="D-aminoacid aminotransferase-like PLP-dependent enzymes"/>
    <property type="match status" value="1"/>
</dbReference>
<keyword evidence="2" id="KW-1185">Reference proteome</keyword>
<dbReference type="Gene3D" id="3.30.470.10">
    <property type="match status" value="1"/>
</dbReference>
<dbReference type="RefSeq" id="WP_084017534.1">
    <property type="nucleotide sequence ID" value="NZ_FWXS01000006.1"/>
</dbReference>
<proteinExistence type="predicted"/>
<dbReference type="OrthoDB" id="1148709at2"/>
<sequence length="197" mass="23236">MSRFIESICIKDGEIRNLTFHQARMNRSRYKILGIDGGINLEEFILSHQIPQNGKHKFRIVYDEKIESIEFIPYKIRTINSVKLIEDNQIEYPHKFLDRIQFELLSDNVSEDEILIVKNGKITDTSYSNIVFFDGENWITPSTFLLNGTMRQYLLKSNQIIEKEIDENDLNKFISFKLINAMMNLEESHELDISIIR</sequence>
<evidence type="ECO:0000313" key="1">
    <source>
        <dbReference type="EMBL" id="SMC70433.1"/>
    </source>
</evidence>
<protein>
    <submittedName>
        <fullName evidence="1">4-amino-4-deoxychorismate lyase</fullName>
    </submittedName>
</protein>
<name>A0A1W2BBN1_9FLAO</name>
<dbReference type="InterPro" id="IPR036038">
    <property type="entry name" value="Aminotransferase-like"/>
</dbReference>
<reference evidence="1 2" key="1">
    <citation type="submission" date="2017-04" db="EMBL/GenBank/DDBJ databases">
        <authorList>
            <person name="Afonso C.L."/>
            <person name="Miller P.J."/>
            <person name="Scott M.A."/>
            <person name="Spackman E."/>
            <person name="Goraichik I."/>
            <person name="Dimitrov K.M."/>
            <person name="Suarez D.L."/>
            <person name="Swayne D.E."/>
        </authorList>
    </citation>
    <scope>NUCLEOTIDE SEQUENCE [LARGE SCALE GENOMIC DNA]</scope>
    <source>
        <strain evidence="1 2">CGMCC 1.12708</strain>
    </source>
</reference>
<organism evidence="1 2">
    <name type="scientific">Moheibacter sediminis</name>
    <dbReference type="NCBI Taxonomy" id="1434700"/>
    <lineage>
        <taxon>Bacteria</taxon>
        <taxon>Pseudomonadati</taxon>
        <taxon>Bacteroidota</taxon>
        <taxon>Flavobacteriia</taxon>
        <taxon>Flavobacteriales</taxon>
        <taxon>Weeksellaceae</taxon>
        <taxon>Moheibacter</taxon>
    </lineage>
</organism>
<dbReference type="InterPro" id="IPR043132">
    <property type="entry name" value="BCAT-like_C"/>
</dbReference>
<dbReference type="Gene3D" id="3.20.10.10">
    <property type="entry name" value="D-amino Acid Aminotransferase, subunit A, domain 2"/>
    <property type="match status" value="1"/>
</dbReference>
<dbReference type="EMBL" id="FWXS01000006">
    <property type="protein sequence ID" value="SMC70433.1"/>
    <property type="molecule type" value="Genomic_DNA"/>
</dbReference>